<dbReference type="RefSeq" id="WP_130233749.1">
    <property type="nucleotide sequence ID" value="NZ_BMEF01000013.1"/>
</dbReference>
<dbReference type="InterPro" id="IPR050179">
    <property type="entry name" value="Trans_hexapeptide_repeat"/>
</dbReference>
<dbReference type="Pfam" id="PF00132">
    <property type="entry name" value="Hexapep"/>
    <property type="match status" value="2"/>
</dbReference>
<dbReference type="EMBL" id="CP035928">
    <property type="protein sequence ID" value="QEP34826.1"/>
    <property type="molecule type" value="Genomic_DNA"/>
</dbReference>
<dbReference type="PANTHER" id="PTHR43300">
    <property type="entry name" value="ACETYLTRANSFERASE"/>
    <property type="match status" value="1"/>
</dbReference>
<keyword evidence="3" id="KW-1185">Reference proteome</keyword>
<evidence type="ECO:0000313" key="2">
    <source>
        <dbReference type="EMBL" id="QEP34826.1"/>
    </source>
</evidence>
<dbReference type="Gene3D" id="2.160.10.10">
    <property type="entry name" value="Hexapeptide repeat proteins"/>
    <property type="match status" value="1"/>
</dbReference>
<proteinExistence type="inferred from homology"/>
<dbReference type="PANTHER" id="PTHR43300:SF4">
    <property type="entry name" value="ACYL-[ACYL-CARRIER-PROTEIN]--UDP-N-ACETYLGLUCOSAMINE O-ACYLTRANSFERASE"/>
    <property type="match status" value="1"/>
</dbReference>
<dbReference type="CDD" id="cd03360">
    <property type="entry name" value="LbH_AT_putative"/>
    <property type="match status" value="1"/>
</dbReference>
<comment type="similarity">
    <text evidence="1">Belongs to the transferase hexapeptide repeat family.</text>
</comment>
<evidence type="ECO:0000313" key="3">
    <source>
        <dbReference type="Proteomes" id="UP000322726"/>
    </source>
</evidence>
<organism evidence="2 3">
    <name type="scientific">Malaciobacter pacificus</name>
    <dbReference type="NCBI Taxonomy" id="1080223"/>
    <lineage>
        <taxon>Bacteria</taxon>
        <taxon>Pseudomonadati</taxon>
        <taxon>Campylobacterota</taxon>
        <taxon>Epsilonproteobacteria</taxon>
        <taxon>Campylobacterales</taxon>
        <taxon>Arcobacteraceae</taxon>
        <taxon>Malaciobacter</taxon>
    </lineage>
</organism>
<dbReference type="InterPro" id="IPR020019">
    <property type="entry name" value="AcTrfase_PglD-like"/>
</dbReference>
<dbReference type="KEGG" id="apai:APAC_1738"/>
<dbReference type="OrthoDB" id="9782091at2"/>
<reference evidence="2 3" key="2">
    <citation type="submission" date="2019-09" db="EMBL/GenBank/DDBJ databases">
        <title>Complete genome sequencing of four Arcobacter species reveals a diverse suite of mobile elements.</title>
        <authorList>
            <person name="Miller W.G."/>
            <person name="Yee E."/>
            <person name="Bono J.L."/>
        </authorList>
    </citation>
    <scope>NUCLEOTIDE SEQUENCE [LARGE SCALE GENOMIC DNA]</scope>
    <source>
        <strain evidence="2 3">LMG 26638</strain>
    </source>
</reference>
<dbReference type="GO" id="GO:0016746">
    <property type="term" value="F:acyltransferase activity"/>
    <property type="evidence" value="ECO:0007669"/>
    <property type="project" value="UniProtKB-KW"/>
</dbReference>
<dbReference type="Gene3D" id="3.40.50.20">
    <property type="match status" value="1"/>
</dbReference>
<accession>A0A5C2HC87</accession>
<protein>
    <submittedName>
        <fullName evidence="2">Sugar O-acyltransferase</fullName>
    </submittedName>
</protein>
<dbReference type="InterPro" id="IPR001451">
    <property type="entry name" value="Hexapep"/>
</dbReference>
<name>A0A5C2HC87_9BACT</name>
<reference evidence="2 3" key="3">
    <citation type="submission" date="2019-09" db="EMBL/GenBank/DDBJ databases">
        <title>Taxonomic note: a critical rebuttal of the proposed division of the genus Arcobacter into six genera, emended descriptions of Arcobacter anaerophilus and the genus Arcobacter, and an assessment of genus-level boundaries for Epsilonproteobacteria using in silico genomic comparator tools.</title>
        <authorList>
            <person name="On S.L.W."/>
            <person name="Miller W.G."/>
            <person name="Biggs P."/>
            <person name="Cornelius A."/>
            <person name="Vandamme P."/>
        </authorList>
    </citation>
    <scope>NUCLEOTIDE SEQUENCE [LARGE SCALE GENOMIC DNA]</scope>
    <source>
        <strain evidence="2 3">LMG 26638</strain>
    </source>
</reference>
<keyword evidence="2" id="KW-0808">Transferase</keyword>
<dbReference type="SUPFAM" id="SSF51161">
    <property type="entry name" value="Trimeric LpxA-like enzymes"/>
    <property type="match status" value="1"/>
</dbReference>
<reference evidence="3" key="1">
    <citation type="submission" date="2019-09" db="EMBL/GenBank/DDBJ databases">
        <title>Complete genome sequencing of four Arcobacter species reveals a diverse suite of mobile elements.</title>
        <authorList>
            <person name="On S.L.W."/>
            <person name="Miller W.G."/>
            <person name="Biggs P."/>
            <person name="Cornelius A."/>
            <person name="Vandamme P."/>
        </authorList>
    </citation>
    <scope>NUCLEOTIDE SEQUENCE [LARGE SCALE GENOMIC DNA]</scope>
    <source>
        <strain evidence="3">LMG 26638</strain>
    </source>
</reference>
<dbReference type="AlphaFoldDB" id="A0A5C2HC87"/>
<dbReference type="InterPro" id="IPR011004">
    <property type="entry name" value="Trimer_LpxA-like_sf"/>
</dbReference>
<dbReference type="NCBIfam" id="TIGR03570">
    <property type="entry name" value="NeuD_NnaD"/>
    <property type="match status" value="1"/>
</dbReference>
<gene>
    <name evidence="2" type="ORF">APAC_1738</name>
</gene>
<sequence>MGKTKKLVIIGSGETGLIAYEYFQFDSNYEVVAFSVNSHYISESTINSLPIVPFENLEEKYDPSEYEVYVAISSGKLNRNRTKIYNEAKEKGYKCASYISSKAFVWRNVEIGENCFIFEDNTLQPFVKIGNNVTLWSGNHIGHNTYVRDNCFISSHCVISGFCEIGENSFLGVNCTIENNVKIAKDTFIGAGALIQKDTVEKGLYQTTQTELSKVNTHRLFRIKED</sequence>
<keyword evidence="2" id="KW-0012">Acyltransferase</keyword>
<evidence type="ECO:0000256" key="1">
    <source>
        <dbReference type="ARBA" id="ARBA00007274"/>
    </source>
</evidence>
<dbReference type="Proteomes" id="UP000322726">
    <property type="component" value="Chromosome"/>
</dbReference>